<proteinExistence type="predicted"/>
<evidence type="ECO:0000313" key="2">
    <source>
        <dbReference type="EMBL" id="KAK2632773.1"/>
    </source>
</evidence>
<dbReference type="InParanoid" id="A0A058ZW17"/>
<organism evidence="3">
    <name type="scientific">Eucalyptus grandis</name>
    <name type="common">Flooded gum</name>
    <dbReference type="NCBI Taxonomy" id="71139"/>
    <lineage>
        <taxon>Eukaryota</taxon>
        <taxon>Viridiplantae</taxon>
        <taxon>Streptophyta</taxon>
        <taxon>Embryophyta</taxon>
        <taxon>Tracheophyta</taxon>
        <taxon>Spermatophyta</taxon>
        <taxon>Magnoliopsida</taxon>
        <taxon>eudicotyledons</taxon>
        <taxon>Gunneridae</taxon>
        <taxon>Pentapetalae</taxon>
        <taxon>rosids</taxon>
        <taxon>malvids</taxon>
        <taxon>Myrtales</taxon>
        <taxon>Myrtaceae</taxon>
        <taxon>Myrtoideae</taxon>
        <taxon>Eucalypteae</taxon>
        <taxon>Eucalyptus</taxon>
    </lineage>
</organism>
<dbReference type="EMBL" id="KK198871">
    <property type="protein sequence ID" value="KCW45250.1"/>
    <property type="molecule type" value="Genomic_DNA"/>
</dbReference>
<dbReference type="Gene3D" id="3.40.50.300">
    <property type="entry name" value="P-loop containing nucleotide triphosphate hydrolases"/>
    <property type="match status" value="1"/>
</dbReference>
<reference evidence="2" key="3">
    <citation type="submission" date="2023-04" db="EMBL/GenBank/DDBJ databases">
        <title>WGS assembly of Eucalyptus grandis.</title>
        <authorList>
            <person name="Myburg A."/>
            <person name="Grattapaglia D."/>
            <person name="Tuskan G."/>
            <person name="Hellsten U."/>
            <person name="Hayes R."/>
            <person name="Grimwood J."/>
            <person name="Jenkins J."/>
            <person name="Lindquist E."/>
            <person name="Tice H."/>
            <person name="Bauer D."/>
            <person name="Goodstein D."/>
            <person name="Dubchak I."/>
            <person name="Poliakov A."/>
            <person name="Mizrachi E."/>
            <person name="Kullan A."/>
            <person name="Hussey S."/>
            <person name="Pinard D."/>
            <person name="Van D."/>
            <person name="Singh P."/>
            <person name="Van J."/>
            <person name="Silva-Junior O."/>
            <person name="Togawa R."/>
            <person name="Pappas M."/>
            <person name="Faria D."/>
            <person name="Sansaloni C."/>
            <person name="Petroli C."/>
            <person name="Yang X."/>
            <person name="Ranjan P."/>
            <person name="Tschaplinski T."/>
            <person name="Ye C."/>
            <person name="Li T."/>
            <person name="Sterck L."/>
            <person name="Vanneste K."/>
            <person name="Murat F."/>
            <person name="Soler M."/>
            <person name="Clemente H."/>
            <person name="Saidi N."/>
            <person name="Cassan-Wang H."/>
            <person name="Dunand C."/>
            <person name="Hefer C."/>
            <person name="Bornberg-Bauer E."/>
            <person name="Kersting A."/>
            <person name="Vining K."/>
            <person name="Amarasinghe V."/>
            <person name="Ranik M."/>
            <person name="Naithani S."/>
            <person name="Elser J."/>
            <person name="Boyd A."/>
            <person name="Liston A."/>
            <person name="Spatafora J."/>
            <person name="Dharmwardhana P."/>
            <person name="Raja R."/>
            <person name="Sullivan C."/>
            <person name="Romanel E."/>
            <person name="Alves-Ferreira M."/>
            <person name="Kulheim C."/>
            <person name="Foley W."/>
            <person name="Carocha V."/>
            <person name="Paiva J."/>
            <person name="Kudrna D."/>
            <person name="Brommonschenkel S."/>
            <person name="Pasquali G."/>
            <person name="Byrne M."/>
            <person name="Rigault P."/>
            <person name="Tibbits J."/>
            <person name="Spokevicius A."/>
            <person name="Jones R."/>
            <person name="Steane D."/>
            <person name="Vaillancourt R."/>
            <person name="Potts B."/>
            <person name="Joubert F."/>
            <person name="Barry K."/>
            <person name="Pappas G."/>
            <person name="Strauss S."/>
            <person name="Jaiswal P."/>
            <person name="Grima-Pettenati J."/>
            <person name="Salse J."/>
            <person name="Van D."/>
            <person name="Rokhsar D."/>
            <person name="Schmutz J."/>
        </authorList>
    </citation>
    <scope>NUCLEOTIDE SEQUENCE</scope>
    <source>
        <tissue evidence="2">Leaf extractions</tissue>
    </source>
</reference>
<gene>
    <name evidence="3" type="ORF">EUGRSUZ_L01098</name>
</gene>
<dbReference type="Pfam" id="PF00931">
    <property type="entry name" value="NB-ARC"/>
    <property type="match status" value="1"/>
</dbReference>
<evidence type="ECO:0000259" key="1">
    <source>
        <dbReference type="Pfam" id="PF00931"/>
    </source>
</evidence>
<dbReference type="OMA" id="YDAPEME"/>
<accession>A0A058ZW17</accession>
<dbReference type="GO" id="GO:0043531">
    <property type="term" value="F:ADP binding"/>
    <property type="evidence" value="ECO:0007669"/>
    <property type="project" value="InterPro"/>
</dbReference>
<dbReference type="GO" id="GO:0006952">
    <property type="term" value="P:defense response"/>
    <property type="evidence" value="ECO:0007669"/>
    <property type="project" value="InterPro"/>
</dbReference>
<dbReference type="EMBL" id="MU848356">
    <property type="protein sequence ID" value="KAK2632773.1"/>
    <property type="molecule type" value="Genomic_DNA"/>
</dbReference>
<dbReference type="InterPro" id="IPR027417">
    <property type="entry name" value="P-loop_NTPase"/>
</dbReference>
<dbReference type="PRINTS" id="PR00364">
    <property type="entry name" value="DISEASERSIST"/>
</dbReference>
<reference evidence="3" key="1">
    <citation type="submission" date="2013-07" db="EMBL/GenBank/DDBJ databases">
        <title>The genome of Eucalyptus grandis.</title>
        <authorList>
            <person name="Schmutz J."/>
            <person name="Hayes R."/>
            <person name="Myburg A."/>
            <person name="Tuskan G."/>
            <person name="Grattapaglia D."/>
            <person name="Rokhsar D.S."/>
        </authorList>
    </citation>
    <scope>NUCLEOTIDE SEQUENCE</scope>
    <source>
        <tissue evidence="3">Leaf extractions</tissue>
    </source>
</reference>
<dbReference type="Proteomes" id="UP000030711">
    <property type="component" value="Unassembled WGS sequence"/>
</dbReference>
<dbReference type="InterPro" id="IPR044974">
    <property type="entry name" value="Disease_R_plants"/>
</dbReference>
<dbReference type="Gramene" id="KCW45250">
    <property type="protein sequence ID" value="KCW45250"/>
    <property type="gene ID" value="EUGRSUZ_L01098"/>
</dbReference>
<reference evidence="2" key="4">
    <citation type="submission" date="2023-07" db="EMBL/GenBank/DDBJ databases">
        <authorList>
            <person name="Myburg A.A."/>
            <person name="Grattapaglia D."/>
            <person name="Tuskan G.A."/>
            <person name="Hellsten U."/>
            <person name="Hayes R.D."/>
            <person name="Grimwood J."/>
            <person name="Jenkins J."/>
            <person name="Lindquist E."/>
            <person name="Tice H."/>
            <person name="Bauer D."/>
            <person name="Goodstein D.M."/>
            <person name="Dubchak I."/>
            <person name="Poliakov A."/>
            <person name="Mizrachi E."/>
            <person name="Kullan A.R."/>
            <person name="Hussey S.G."/>
            <person name="Pinard D."/>
            <person name="Van D.M."/>
            <person name="Singh P."/>
            <person name="Van J.I."/>
            <person name="Silva-Junior O.B."/>
            <person name="Togawa R.C."/>
            <person name="Pappas M.R."/>
            <person name="Faria D.A."/>
            <person name="Sansaloni C.P."/>
            <person name="Petroli C.D."/>
            <person name="Yang X."/>
            <person name="Ranjan P."/>
            <person name="Tschaplinski T.J."/>
            <person name="Ye C.Y."/>
            <person name="Li T."/>
            <person name="Sterck L."/>
            <person name="Vanneste K."/>
            <person name="Murat F."/>
            <person name="Soler M."/>
            <person name="Clemente H.S."/>
            <person name="Saidi N."/>
            <person name="Cassan-Wang H."/>
            <person name="Dunand C."/>
            <person name="Hefer C.A."/>
            <person name="Bornberg-Bauer E."/>
            <person name="Kersting A.R."/>
            <person name="Vining K."/>
            <person name="Amarasinghe V."/>
            <person name="Ranik M."/>
            <person name="Naithani S."/>
            <person name="Elser J."/>
            <person name="Boyd A.E."/>
            <person name="Liston A."/>
            <person name="Spatafora J.W."/>
            <person name="Dharmwardhana P."/>
            <person name="Raja R."/>
            <person name="Sullivan C."/>
            <person name="Romanel E."/>
            <person name="Alves-Ferreira M."/>
            <person name="Kulheim C."/>
            <person name="Foley W."/>
            <person name="Carocha V."/>
            <person name="Paiva J."/>
            <person name="Kudrna D."/>
            <person name="Brommonschenkel S.H."/>
            <person name="Pasquali G."/>
            <person name="Byrne M."/>
            <person name="Rigault P."/>
            <person name="Tibbits J."/>
            <person name="Spokevicius A."/>
            <person name="Jones R.C."/>
            <person name="Steane D.A."/>
            <person name="Vaillancourt R.E."/>
            <person name="Potts B.M."/>
            <person name="Joubert F."/>
            <person name="Barry K."/>
            <person name="Pappas G.J."/>
            <person name="Strauss S.H."/>
            <person name="Jaiswal P."/>
            <person name="Grima-Pettenati J."/>
            <person name="Salse J."/>
            <person name="Van D.P."/>
            <person name="Rokhsar D.S."/>
            <person name="Schmutz J."/>
        </authorList>
    </citation>
    <scope>NUCLEOTIDE SEQUENCE</scope>
    <source>
        <tissue evidence="2">Leaf extractions</tissue>
    </source>
</reference>
<dbReference type="AlphaFoldDB" id="A0A058ZW17"/>
<dbReference type="InterPro" id="IPR002182">
    <property type="entry name" value="NB-ARC"/>
</dbReference>
<dbReference type="PANTHER" id="PTHR11017">
    <property type="entry name" value="LEUCINE-RICH REPEAT-CONTAINING PROTEIN"/>
    <property type="match status" value="1"/>
</dbReference>
<dbReference type="PANTHER" id="PTHR11017:SF570">
    <property type="entry name" value="DISEASE RESISTANCE PROTEIN (TIR-NBS CLASS)-RELATED"/>
    <property type="match status" value="1"/>
</dbReference>
<feature type="domain" description="NB-ARC" evidence="1">
    <location>
        <begin position="61"/>
        <end position="215"/>
    </location>
</feature>
<dbReference type="STRING" id="71139.A0A058ZW17"/>
<reference evidence="2" key="2">
    <citation type="journal article" date="2014" name="Nature">
        <title>The genome of Eucalyptus grandis.</title>
        <authorList>
            <person name="Myburg A.A."/>
            <person name="Grattapaglia D."/>
            <person name="Tuskan G.A."/>
            <person name="Hellsten U."/>
            <person name="Hayes R.D."/>
            <person name="Grimwood J."/>
            <person name="Jenkins J."/>
            <person name="Lindquist E."/>
            <person name="Tice H."/>
            <person name="Bauer D."/>
            <person name="Goodstein D.M."/>
            <person name="Dubchak I."/>
            <person name="Poliakov A."/>
            <person name="Mizrachi E."/>
            <person name="Kullan A.R."/>
            <person name="Hussey S.G."/>
            <person name="Pinard D."/>
            <person name="van der Merwe K."/>
            <person name="Singh P."/>
            <person name="van Jaarsveld I."/>
            <person name="Silva-Junior O.B."/>
            <person name="Togawa R.C."/>
            <person name="Pappas M.R."/>
            <person name="Faria D.A."/>
            <person name="Sansaloni C.P."/>
            <person name="Petroli C.D."/>
            <person name="Yang X."/>
            <person name="Ranjan P."/>
            <person name="Tschaplinski T.J."/>
            <person name="Ye C.Y."/>
            <person name="Li T."/>
            <person name="Sterck L."/>
            <person name="Vanneste K."/>
            <person name="Murat F."/>
            <person name="Soler M."/>
            <person name="Clemente H.S."/>
            <person name="Saidi N."/>
            <person name="Cassan-Wang H."/>
            <person name="Dunand C."/>
            <person name="Hefer C.A."/>
            <person name="Bornberg-Bauer E."/>
            <person name="Kersting A.R."/>
            <person name="Vining K."/>
            <person name="Amarasinghe V."/>
            <person name="Ranik M."/>
            <person name="Naithani S."/>
            <person name="Elser J."/>
            <person name="Boyd A.E."/>
            <person name="Liston A."/>
            <person name="Spatafora J.W."/>
            <person name="Dharmwardhana P."/>
            <person name="Raja R."/>
            <person name="Sullivan C."/>
            <person name="Romanel E."/>
            <person name="Alves-Ferreira M."/>
            <person name="Kulheim C."/>
            <person name="Foley W."/>
            <person name="Carocha V."/>
            <person name="Paiva J."/>
            <person name="Kudrna D."/>
            <person name="Brommonschenkel S.H."/>
            <person name="Pasquali G."/>
            <person name="Byrne M."/>
            <person name="Rigault P."/>
            <person name="Tibbits J."/>
            <person name="Spokevicius A."/>
            <person name="Jones R.C."/>
            <person name="Steane D.A."/>
            <person name="Vaillancourt R.E."/>
            <person name="Potts B.M."/>
            <person name="Joubert F."/>
            <person name="Barry K."/>
            <person name="Pappas G.J."/>
            <person name="Strauss S.H."/>
            <person name="Jaiswal P."/>
            <person name="Grima-Pettenati J."/>
            <person name="Salse J."/>
            <person name="Van de Peer Y."/>
            <person name="Rokhsar D.S."/>
            <person name="Schmutz J."/>
        </authorList>
    </citation>
    <scope>NUCLEOTIDE SEQUENCE</scope>
    <source>
        <tissue evidence="2">Leaf extractions</tissue>
    </source>
</reference>
<dbReference type="Gene3D" id="1.10.8.430">
    <property type="entry name" value="Helical domain of apoptotic protease-activating factors"/>
    <property type="match status" value="1"/>
</dbReference>
<protein>
    <recommendedName>
        <fullName evidence="1">NB-ARC domain-containing protein</fullName>
    </recommendedName>
</protein>
<keyword evidence="4" id="KW-1185">Reference proteome</keyword>
<sequence>MELGEWRKALAEVGSLRGWEAEKFAYGKKEALVELVVARVVSLLKTTFKLPTELVGIDDHVKYIMSSIDPKYNDTRIIEIRGVCGSGKTTLAKVLWNNLSGDFEHLSFVRNIREVSLRMGIESPHTLSNVDEGINIIKSQFTSKKVLIILDDMDDDIHLNALVGDGSWLKVGSIIIITTRNVSILDKANADPKHELNELTRYQALTLFSRHLFGKDSPPEADEYISMDAVSNVKRIPLILELIGSSFRQKRKEVWKDTFKKLKDDVCNKNMQELLDITYETLDYEQQQIFLDIACFFIESSKQYPTYMWDTCGFYQRRGLKY</sequence>
<name>A0A058ZW17_EUCGR</name>
<evidence type="ECO:0000313" key="3">
    <source>
        <dbReference type="EMBL" id="KCW45250.1"/>
    </source>
</evidence>
<evidence type="ECO:0000313" key="4">
    <source>
        <dbReference type="Proteomes" id="UP000030711"/>
    </source>
</evidence>
<dbReference type="InterPro" id="IPR042197">
    <property type="entry name" value="Apaf_helical"/>
</dbReference>
<dbReference type="SUPFAM" id="SSF52540">
    <property type="entry name" value="P-loop containing nucleoside triphosphate hydrolases"/>
    <property type="match status" value="1"/>
</dbReference>